<comment type="pathway">
    <text evidence="9">Amino-acid biosynthesis.</text>
</comment>
<keyword evidence="16" id="KW-1185">Reference proteome</keyword>
<dbReference type="SUPFAM" id="SSF56235">
    <property type="entry name" value="N-terminal nucleophile aminohydrolases (Ntn hydrolases)"/>
    <property type="match status" value="1"/>
</dbReference>
<dbReference type="Pfam" id="PF00733">
    <property type="entry name" value="Asn_synthase"/>
    <property type="match status" value="2"/>
</dbReference>
<feature type="domain" description="Glutamine amidotransferase type-2" evidence="14">
    <location>
        <begin position="2"/>
        <end position="185"/>
    </location>
</feature>
<evidence type="ECO:0000256" key="4">
    <source>
        <dbReference type="ARBA" id="ARBA00022605"/>
    </source>
</evidence>
<feature type="binding site" evidence="12">
    <location>
        <position position="228"/>
    </location>
    <ligand>
        <name>ATP</name>
        <dbReference type="ChEBI" id="CHEBI:30616"/>
    </ligand>
</feature>
<dbReference type="CDD" id="cd00712">
    <property type="entry name" value="AsnB"/>
    <property type="match status" value="1"/>
</dbReference>
<evidence type="ECO:0000313" key="16">
    <source>
        <dbReference type="Proteomes" id="UP000216361"/>
    </source>
</evidence>
<evidence type="ECO:0000256" key="8">
    <source>
        <dbReference type="ARBA" id="ARBA00022962"/>
    </source>
</evidence>
<dbReference type="Gene3D" id="3.40.50.620">
    <property type="entry name" value="HUPs"/>
    <property type="match status" value="1"/>
</dbReference>
<dbReference type="InterPro" id="IPR014729">
    <property type="entry name" value="Rossmann-like_a/b/a_fold"/>
</dbReference>
<organism evidence="15 16">
    <name type="scientific">Elstera cyanobacteriorum</name>
    <dbReference type="NCBI Taxonomy" id="2022747"/>
    <lineage>
        <taxon>Bacteria</taxon>
        <taxon>Pseudomonadati</taxon>
        <taxon>Pseudomonadota</taxon>
        <taxon>Alphaproteobacteria</taxon>
        <taxon>Rhodospirillales</taxon>
        <taxon>Rhodospirillaceae</taxon>
        <taxon>Elstera</taxon>
    </lineage>
</organism>
<dbReference type="RefSeq" id="WP_094406509.1">
    <property type="nucleotide sequence ID" value="NZ_BMJZ01000018.1"/>
</dbReference>
<dbReference type="Proteomes" id="UP000216361">
    <property type="component" value="Unassembled WGS sequence"/>
</dbReference>
<comment type="caution">
    <text evidence="15">The sequence shown here is derived from an EMBL/GenBank/DDBJ whole genome shotgun (WGS) entry which is preliminary data.</text>
</comment>
<dbReference type="InterPro" id="IPR050795">
    <property type="entry name" value="Asn_Synthetase"/>
</dbReference>
<keyword evidence="5 12" id="KW-0547">Nucleotide-binding</keyword>
<dbReference type="SUPFAM" id="SSF52402">
    <property type="entry name" value="Adenine nucleotide alpha hydrolases-like"/>
    <property type="match status" value="1"/>
</dbReference>
<evidence type="ECO:0000256" key="9">
    <source>
        <dbReference type="ARBA" id="ARBA00029440"/>
    </source>
</evidence>
<evidence type="ECO:0000313" key="15">
    <source>
        <dbReference type="EMBL" id="OYQ22713.1"/>
    </source>
</evidence>
<sequence>MCGFAAAINWPEAAATVGQLIEGLRHRGDVTDPLVQVAPYTVLCTRRLRIVDSERAIQPQVSCDGRLIVSFNGQIYNHAILRDEMIALGVRFQTESDTEVLVNALSVWGPQALERLSGMYAFVAVDIDSGGFLAARDPFGIKPLYVIQSGAGFLFCSEMKPLLDTVADGDVMMLPPGYALTATRCVPFQSAIHQPRGRRYPSDPATLDALLSEAVRTHLPPGLPVATLFSGGIDSTLIAHYARKFLPDSPGYFVGGETAPDYPFAAEYAAQTGYDLRFVEFEPESDAVFARIRDAVVTSESFEPNLIRGALCSLAAAERMRRDGFRIALCGEGADELFCGYPLLKLPFLDGNAQGEPIRDECLGLMHRVSLQRVDRCSMHYQIETRVPFLDPTVAEYALGLDAAALVRMQNGIPVGKVALRDLYDLYPESLPSAIRSRAKVLFDVGSGLKDTVWKARFNDEISDRAFCDGQKEFARFSIQSKEELYYLRQLSQVIDVDRVPHLQDRAWILSPIDRYAERLKAYAS</sequence>
<evidence type="ECO:0000256" key="12">
    <source>
        <dbReference type="PIRSR" id="PIRSR001589-2"/>
    </source>
</evidence>
<keyword evidence="8 11" id="KW-0315">Glutamine amidotransferase</keyword>
<dbReference type="PANTHER" id="PTHR11772:SF2">
    <property type="entry name" value="ASPARAGINE SYNTHETASE [GLUTAMINE-HYDROLYZING]"/>
    <property type="match status" value="1"/>
</dbReference>
<gene>
    <name evidence="15" type="ORF">CHR90_00140</name>
</gene>
<evidence type="ECO:0000256" key="7">
    <source>
        <dbReference type="ARBA" id="ARBA00022888"/>
    </source>
</evidence>
<dbReference type="PIRSF" id="PIRSF001589">
    <property type="entry name" value="Asn_synthetase_glu-h"/>
    <property type="match status" value="1"/>
</dbReference>
<dbReference type="InterPro" id="IPR029055">
    <property type="entry name" value="Ntn_hydrolases_N"/>
</dbReference>
<dbReference type="EMBL" id="NOXS01000006">
    <property type="protein sequence ID" value="OYQ22713.1"/>
    <property type="molecule type" value="Genomic_DNA"/>
</dbReference>
<dbReference type="EC" id="6.3.5.4" evidence="2"/>
<evidence type="ECO:0000256" key="10">
    <source>
        <dbReference type="ARBA" id="ARBA00048741"/>
    </source>
</evidence>
<evidence type="ECO:0000256" key="5">
    <source>
        <dbReference type="ARBA" id="ARBA00022741"/>
    </source>
</evidence>
<dbReference type="Pfam" id="PF13537">
    <property type="entry name" value="GATase_7"/>
    <property type="match status" value="1"/>
</dbReference>
<feature type="binding site" evidence="12">
    <location>
        <position position="97"/>
    </location>
    <ligand>
        <name>L-glutamine</name>
        <dbReference type="ChEBI" id="CHEBI:58359"/>
    </ligand>
</feature>
<dbReference type="InterPro" id="IPR006426">
    <property type="entry name" value="Asn_synth_AEB"/>
</dbReference>
<proteinExistence type="inferred from homology"/>
<comment type="catalytic activity">
    <reaction evidence="10">
        <text>L-aspartate + L-glutamine + ATP + H2O = L-asparagine + L-glutamate + AMP + diphosphate + H(+)</text>
        <dbReference type="Rhea" id="RHEA:12228"/>
        <dbReference type="ChEBI" id="CHEBI:15377"/>
        <dbReference type="ChEBI" id="CHEBI:15378"/>
        <dbReference type="ChEBI" id="CHEBI:29985"/>
        <dbReference type="ChEBI" id="CHEBI:29991"/>
        <dbReference type="ChEBI" id="CHEBI:30616"/>
        <dbReference type="ChEBI" id="CHEBI:33019"/>
        <dbReference type="ChEBI" id="CHEBI:58048"/>
        <dbReference type="ChEBI" id="CHEBI:58359"/>
        <dbReference type="ChEBI" id="CHEBI:456215"/>
        <dbReference type="EC" id="6.3.5.4"/>
    </reaction>
</comment>
<dbReference type="GO" id="GO:0005524">
    <property type="term" value="F:ATP binding"/>
    <property type="evidence" value="ECO:0007669"/>
    <property type="project" value="UniProtKB-KW"/>
</dbReference>
<feature type="binding site" evidence="12">
    <location>
        <position position="254"/>
    </location>
    <ligand>
        <name>ATP</name>
        <dbReference type="ChEBI" id="CHEBI:30616"/>
    </ligand>
</feature>
<comment type="similarity">
    <text evidence="1">Belongs to the asparagine synthetase family.</text>
</comment>
<evidence type="ECO:0000256" key="13">
    <source>
        <dbReference type="PIRSR" id="PIRSR001589-3"/>
    </source>
</evidence>
<feature type="site" description="Important for beta-aspartyl-AMP intermediate formation" evidence="13">
    <location>
        <position position="332"/>
    </location>
</feature>
<evidence type="ECO:0000259" key="14">
    <source>
        <dbReference type="PROSITE" id="PS51278"/>
    </source>
</evidence>
<evidence type="ECO:0000256" key="3">
    <source>
        <dbReference type="ARBA" id="ARBA00022598"/>
    </source>
</evidence>
<protein>
    <recommendedName>
        <fullName evidence="2">asparagine synthase (glutamine-hydrolyzing)</fullName>
        <ecNumber evidence="2">6.3.5.4</ecNumber>
    </recommendedName>
</protein>
<dbReference type="PROSITE" id="PS51278">
    <property type="entry name" value="GATASE_TYPE_2"/>
    <property type="match status" value="1"/>
</dbReference>
<dbReference type="InterPro" id="IPR001962">
    <property type="entry name" value="Asn_synthase"/>
</dbReference>
<dbReference type="AlphaFoldDB" id="A0A255Y0L3"/>
<dbReference type="Gene3D" id="3.60.20.10">
    <property type="entry name" value="Glutamine Phosphoribosylpyrophosphate, subunit 1, domain 1"/>
    <property type="match status" value="1"/>
</dbReference>
<keyword evidence="4 11" id="KW-0028">Amino-acid biosynthesis</keyword>
<dbReference type="GO" id="GO:0005829">
    <property type="term" value="C:cytosol"/>
    <property type="evidence" value="ECO:0007669"/>
    <property type="project" value="TreeGrafter"/>
</dbReference>
<evidence type="ECO:0000256" key="1">
    <source>
        <dbReference type="ARBA" id="ARBA00005752"/>
    </source>
</evidence>
<dbReference type="OrthoDB" id="9763290at2"/>
<dbReference type="GO" id="GO:0006529">
    <property type="term" value="P:asparagine biosynthetic process"/>
    <property type="evidence" value="ECO:0007669"/>
    <property type="project" value="UniProtKB-KW"/>
</dbReference>
<feature type="active site" description="For GATase activity" evidence="11">
    <location>
        <position position="2"/>
    </location>
</feature>
<dbReference type="InterPro" id="IPR017932">
    <property type="entry name" value="GATase_2_dom"/>
</dbReference>
<dbReference type="GO" id="GO:0004066">
    <property type="term" value="F:asparagine synthase (glutamine-hydrolyzing) activity"/>
    <property type="evidence" value="ECO:0007669"/>
    <property type="project" value="UniProtKB-EC"/>
</dbReference>
<accession>A0A255Y0L3</accession>
<keyword evidence="7 11" id="KW-0061">Asparagine biosynthesis</keyword>
<evidence type="ECO:0000256" key="2">
    <source>
        <dbReference type="ARBA" id="ARBA00012737"/>
    </source>
</evidence>
<evidence type="ECO:0000256" key="6">
    <source>
        <dbReference type="ARBA" id="ARBA00022840"/>
    </source>
</evidence>
<keyword evidence="3" id="KW-0436">Ligase</keyword>
<name>A0A255Y0L3_9PROT</name>
<dbReference type="PANTHER" id="PTHR11772">
    <property type="entry name" value="ASPARAGINE SYNTHETASE"/>
    <property type="match status" value="1"/>
</dbReference>
<dbReference type="CDD" id="cd01991">
    <property type="entry name" value="Asn_synthase_B_C"/>
    <property type="match status" value="1"/>
</dbReference>
<keyword evidence="6 12" id="KW-0067">ATP-binding</keyword>
<dbReference type="InterPro" id="IPR033738">
    <property type="entry name" value="AsnB_N"/>
</dbReference>
<evidence type="ECO:0000256" key="11">
    <source>
        <dbReference type="PIRSR" id="PIRSR001589-1"/>
    </source>
</evidence>
<reference evidence="15 16" key="1">
    <citation type="submission" date="2017-07" db="EMBL/GenBank/DDBJ databases">
        <title>Elstera cyanobacteriorum sp. nov., a novel bacterium isolated from cyanobacterial aggregates in a eutrophic lake.</title>
        <authorList>
            <person name="Cai H."/>
        </authorList>
    </citation>
    <scope>NUCLEOTIDE SEQUENCE [LARGE SCALE GENOMIC DNA]</scope>
    <source>
        <strain evidence="15 16">TH019</strain>
    </source>
</reference>